<dbReference type="Proteomes" id="UP000277204">
    <property type="component" value="Unassembled WGS sequence"/>
</dbReference>
<proteinExistence type="predicted"/>
<organism evidence="1 2">
    <name type="scientific">Schistosoma margrebowiei</name>
    <dbReference type="NCBI Taxonomy" id="48269"/>
    <lineage>
        <taxon>Eukaryota</taxon>
        <taxon>Metazoa</taxon>
        <taxon>Spiralia</taxon>
        <taxon>Lophotrochozoa</taxon>
        <taxon>Platyhelminthes</taxon>
        <taxon>Trematoda</taxon>
        <taxon>Digenea</taxon>
        <taxon>Strigeidida</taxon>
        <taxon>Schistosomatoidea</taxon>
        <taxon>Schistosomatidae</taxon>
        <taxon>Schistosoma</taxon>
    </lineage>
</organism>
<dbReference type="STRING" id="48269.A0A183N0C5"/>
<dbReference type="EMBL" id="UZAI01018848">
    <property type="protein sequence ID" value="VDP40656.1"/>
    <property type="molecule type" value="Genomic_DNA"/>
</dbReference>
<keyword evidence="2" id="KW-1185">Reference proteome</keyword>
<evidence type="ECO:0000313" key="2">
    <source>
        <dbReference type="Proteomes" id="UP000277204"/>
    </source>
</evidence>
<name>A0A183N0C5_9TREM</name>
<dbReference type="AlphaFoldDB" id="A0A183N0C5"/>
<reference evidence="1 2" key="1">
    <citation type="submission" date="2018-11" db="EMBL/GenBank/DDBJ databases">
        <authorList>
            <consortium name="Pathogen Informatics"/>
        </authorList>
    </citation>
    <scope>NUCLEOTIDE SEQUENCE [LARGE SCALE GENOMIC DNA]</scope>
    <source>
        <strain evidence="1 2">Zambia</strain>
    </source>
</reference>
<gene>
    <name evidence="1" type="ORF">SMRZ_LOCUS21750</name>
</gene>
<sequence length="203" mass="23376">MPPEMYFNLESIPATVDEVVVSGLDRTHDSIVKKQITFKVEENRFVTARMSMTHGTDGITKACGNVRLNNFAHRAECADIDVEIGSNQMVSKFATISKPLENNPYVRVSIGGTEGNWDHYWAKFLRHERSVFTETQAESSIGLHRFQWDAVWRETEVKARKLATSDQFAAEMRKKFQTAASDVERKLRSVRRFLFIYFSNLFL</sequence>
<protein>
    <submittedName>
        <fullName evidence="1">Uncharacterized protein</fullName>
    </submittedName>
</protein>
<evidence type="ECO:0000313" key="1">
    <source>
        <dbReference type="EMBL" id="VDP40656.1"/>
    </source>
</evidence>
<accession>A0A183N0C5</accession>